<feature type="region of interest" description="Disordered" evidence="1">
    <location>
        <begin position="45"/>
        <end position="86"/>
    </location>
</feature>
<name>A0ABU6ZPD6_9FABA</name>
<gene>
    <name evidence="2" type="ORF">PIB30_077832</name>
</gene>
<sequence length="115" mass="13760">MLIYELIGGRQNYHENEGSPTIENFQDWIYRDLEQENVPTRCLPLTEEENHMRESTEKQKDIEANEESIHKRFSDSENNSSMRRRLANPNQRIVLQVKRIRIITKKSNEILLKFS</sequence>
<protein>
    <submittedName>
        <fullName evidence="2">Uncharacterized protein</fullName>
    </submittedName>
</protein>
<dbReference type="Proteomes" id="UP001341840">
    <property type="component" value="Unassembled WGS sequence"/>
</dbReference>
<reference evidence="2 3" key="1">
    <citation type="journal article" date="2023" name="Plants (Basel)">
        <title>Bridging the Gap: Combining Genomics and Transcriptomics Approaches to Understand Stylosanthes scabra, an Orphan Legume from the Brazilian Caatinga.</title>
        <authorList>
            <person name="Ferreira-Neto J.R.C."/>
            <person name="da Silva M.D."/>
            <person name="Binneck E."/>
            <person name="de Melo N.F."/>
            <person name="da Silva R.H."/>
            <person name="de Melo A.L.T.M."/>
            <person name="Pandolfi V."/>
            <person name="Bustamante F.O."/>
            <person name="Brasileiro-Vidal A.C."/>
            <person name="Benko-Iseppon A.M."/>
        </authorList>
    </citation>
    <scope>NUCLEOTIDE SEQUENCE [LARGE SCALE GENOMIC DNA]</scope>
    <source>
        <tissue evidence="2">Leaves</tissue>
    </source>
</reference>
<comment type="caution">
    <text evidence="2">The sequence shown here is derived from an EMBL/GenBank/DDBJ whole genome shotgun (WGS) entry which is preliminary data.</text>
</comment>
<accession>A0ABU6ZPD6</accession>
<keyword evidence="3" id="KW-1185">Reference proteome</keyword>
<proteinExistence type="predicted"/>
<feature type="compositionally biased region" description="Basic and acidic residues" evidence="1">
    <location>
        <begin position="48"/>
        <end position="75"/>
    </location>
</feature>
<dbReference type="EMBL" id="JASCZI010272918">
    <property type="protein sequence ID" value="MED6223816.1"/>
    <property type="molecule type" value="Genomic_DNA"/>
</dbReference>
<evidence type="ECO:0000256" key="1">
    <source>
        <dbReference type="SAM" id="MobiDB-lite"/>
    </source>
</evidence>
<organism evidence="2 3">
    <name type="scientific">Stylosanthes scabra</name>
    <dbReference type="NCBI Taxonomy" id="79078"/>
    <lineage>
        <taxon>Eukaryota</taxon>
        <taxon>Viridiplantae</taxon>
        <taxon>Streptophyta</taxon>
        <taxon>Embryophyta</taxon>
        <taxon>Tracheophyta</taxon>
        <taxon>Spermatophyta</taxon>
        <taxon>Magnoliopsida</taxon>
        <taxon>eudicotyledons</taxon>
        <taxon>Gunneridae</taxon>
        <taxon>Pentapetalae</taxon>
        <taxon>rosids</taxon>
        <taxon>fabids</taxon>
        <taxon>Fabales</taxon>
        <taxon>Fabaceae</taxon>
        <taxon>Papilionoideae</taxon>
        <taxon>50 kb inversion clade</taxon>
        <taxon>dalbergioids sensu lato</taxon>
        <taxon>Dalbergieae</taxon>
        <taxon>Pterocarpus clade</taxon>
        <taxon>Stylosanthes</taxon>
    </lineage>
</organism>
<evidence type="ECO:0000313" key="3">
    <source>
        <dbReference type="Proteomes" id="UP001341840"/>
    </source>
</evidence>
<evidence type="ECO:0000313" key="2">
    <source>
        <dbReference type="EMBL" id="MED6223816.1"/>
    </source>
</evidence>